<sequence>MVSPDWVEATIKAAMPDAIVLVQDLTGTRDHYQATVVTSHFEGKTRVQQHQMVYGALSQAMASEAIHALSLKTYTPQAWATTGQNA</sequence>
<name>A0A7C4A0V0_9CYAN</name>
<organism evidence="3">
    <name type="scientific">Planktothricoides sp. SpSt-374</name>
    <dbReference type="NCBI Taxonomy" id="2282167"/>
    <lineage>
        <taxon>Bacteria</taxon>
        <taxon>Bacillati</taxon>
        <taxon>Cyanobacteriota</taxon>
        <taxon>Cyanophyceae</taxon>
        <taxon>Oscillatoriophycideae</taxon>
        <taxon>Oscillatoriales</taxon>
        <taxon>Oscillatoriaceae</taxon>
        <taxon>Planktothricoides</taxon>
    </lineage>
</organism>
<evidence type="ECO:0000313" key="3">
    <source>
        <dbReference type="EMBL" id="HGG03467.1"/>
    </source>
</evidence>
<reference evidence="3" key="1">
    <citation type="journal article" date="2020" name="mSystems">
        <title>Genome- and Community-Level Interaction Insights into Carbon Utilization and Element Cycling Functions of Hydrothermarchaeota in Hydrothermal Sediment.</title>
        <authorList>
            <person name="Zhou Z."/>
            <person name="Liu Y."/>
            <person name="Xu W."/>
            <person name="Pan J."/>
            <person name="Luo Z.H."/>
            <person name="Li M."/>
        </authorList>
    </citation>
    <scope>NUCLEOTIDE SEQUENCE [LARGE SCALE GENOMIC DNA]</scope>
    <source>
        <strain evidence="3">SpSt-374</strain>
    </source>
</reference>
<dbReference type="SUPFAM" id="SSF82657">
    <property type="entry name" value="BolA-like"/>
    <property type="match status" value="1"/>
</dbReference>
<accession>A0A7C4A0V0</accession>
<dbReference type="InterPro" id="IPR050961">
    <property type="entry name" value="BolA/IbaG_stress_morph_reg"/>
</dbReference>
<dbReference type="PANTHER" id="PTHR46229">
    <property type="entry name" value="BOLA TRANSCRIPTION REGULATOR"/>
    <property type="match status" value="1"/>
</dbReference>
<dbReference type="InterPro" id="IPR002634">
    <property type="entry name" value="BolA"/>
</dbReference>
<dbReference type="PIRSF" id="PIRSF003113">
    <property type="entry name" value="BolA"/>
    <property type="match status" value="1"/>
</dbReference>
<dbReference type="InterPro" id="IPR036065">
    <property type="entry name" value="BolA-like_sf"/>
</dbReference>
<evidence type="ECO:0000256" key="1">
    <source>
        <dbReference type="ARBA" id="ARBA00005578"/>
    </source>
</evidence>
<protein>
    <submittedName>
        <fullName evidence="3">BolA family transcriptional regulator</fullName>
    </submittedName>
</protein>
<dbReference type="AlphaFoldDB" id="A0A7C4A0V0"/>
<proteinExistence type="inferred from homology"/>
<dbReference type="PANTHER" id="PTHR46229:SF2">
    <property type="entry name" value="BOLA-LIKE PROTEIN 1"/>
    <property type="match status" value="1"/>
</dbReference>
<dbReference type="Pfam" id="PF01722">
    <property type="entry name" value="BolA"/>
    <property type="match status" value="1"/>
</dbReference>
<evidence type="ECO:0000256" key="2">
    <source>
        <dbReference type="RuleBase" id="RU003860"/>
    </source>
</evidence>
<gene>
    <name evidence="3" type="ORF">ENR15_23220</name>
</gene>
<dbReference type="Gene3D" id="3.30.300.90">
    <property type="entry name" value="BolA-like"/>
    <property type="match status" value="1"/>
</dbReference>
<comment type="caution">
    <text evidence="3">The sequence shown here is derived from an EMBL/GenBank/DDBJ whole genome shotgun (WGS) entry which is preliminary data.</text>
</comment>
<dbReference type="EMBL" id="DSPX01000239">
    <property type="protein sequence ID" value="HGG03467.1"/>
    <property type="molecule type" value="Genomic_DNA"/>
</dbReference>
<comment type="similarity">
    <text evidence="1 2">Belongs to the BolA/IbaG family.</text>
</comment>